<dbReference type="InterPro" id="IPR052170">
    <property type="entry name" value="M29_Exopeptidase"/>
</dbReference>
<dbReference type="PANTHER" id="PTHR34448">
    <property type="entry name" value="AMINOPEPTIDASE"/>
    <property type="match status" value="1"/>
</dbReference>
<proteinExistence type="inferred from homology"/>
<dbReference type="Pfam" id="PF02073">
    <property type="entry name" value="Peptidase_M29"/>
    <property type="match status" value="1"/>
</dbReference>
<organism evidence="10 11">
    <name type="scientific">Conexibacter arvalis</name>
    <dbReference type="NCBI Taxonomy" id="912552"/>
    <lineage>
        <taxon>Bacteria</taxon>
        <taxon>Bacillati</taxon>
        <taxon>Actinomycetota</taxon>
        <taxon>Thermoleophilia</taxon>
        <taxon>Solirubrobacterales</taxon>
        <taxon>Conexibacteraceae</taxon>
        <taxon>Conexibacter</taxon>
    </lineage>
</organism>
<dbReference type="PRINTS" id="PR00919">
    <property type="entry name" value="THERMOPTASE"/>
</dbReference>
<keyword evidence="11" id="KW-1185">Reference proteome</keyword>
<evidence type="ECO:0000256" key="7">
    <source>
        <dbReference type="ARBA" id="ARBA00022723"/>
    </source>
</evidence>
<evidence type="ECO:0000313" key="10">
    <source>
        <dbReference type="EMBL" id="MBB4661638.1"/>
    </source>
</evidence>
<evidence type="ECO:0000256" key="1">
    <source>
        <dbReference type="ARBA" id="ARBA00001941"/>
    </source>
</evidence>
<sequence>MDDATTLERLADLLVGFGANVQEGQIVAVSSEIGKEPLTRAIAASAYRHGATFVDVAYADPYVRRARIEHGSDAALGTVPSWYGERILRLGEQRCARIALTGPVAPGLLEDLDPGRVGRDRSQALREAGKVINDRTTNWTIGPCPTPGWATLVHPELEPDAALAKLWEEIVHVCRLDEDDPVAAWRARMATLVGVAQRLTDARFDALRFEGPGTDLTVGLLPSSSWISAAFETVDGIAHAPNLPSEEVFTTPDPLRTEGTVRATKPLLVGGATIKGLTVRFEGGRAVAIDAEQGADTLRELTRHDEGGARLGEVALVDREGRIGPLGTVFYDTLLDENAASHVALGRGFDFAVEEGDLERVNDSLVHIDFMIGGDDVDVTGVTADGARVPVLRGGAWQL</sequence>
<dbReference type="Gene3D" id="3.40.1830.10">
    <property type="entry name" value="Thermophilic metalloprotease (M29)"/>
    <property type="match status" value="1"/>
</dbReference>
<comment type="cofactor">
    <cofactor evidence="1">
        <name>Co(2+)</name>
        <dbReference type="ChEBI" id="CHEBI:48828"/>
    </cofactor>
</comment>
<dbReference type="PANTHER" id="PTHR34448:SF3">
    <property type="entry name" value="AMINOPEPTIDASE AMPS"/>
    <property type="match status" value="1"/>
</dbReference>
<reference evidence="10 11" key="1">
    <citation type="submission" date="2020-08" db="EMBL/GenBank/DDBJ databases">
        <title>Genomic Encyclopedia of Archaeal and Bacterial Type Strains, Phase II (KMG-II): from individual species to whole genera.</title>
        <authorList>
            <person name="Goeker M."/>
        </authorList>
    </citation>
    <scope>NUCLEOTIDE SEQUENCE [LARGE SCALE GENOMIC DNA]</scope>
    <source>
        <strain evidence="10 11">DSM 23288</strain>
    </source>
</reference>
<evidence type="ECO:0000256" key="3">
    <source>
        <dbReference type="ARBA" id="ARBA00001947"/>
    </source>
</evidence>
<protein>
    <submittedName>
        <fullName evidence="10">Aminopeptidase</fullName>
        <ecNumber evidence="10">3.4.11.-</ecNumber>
    </submittedName>
</protein>
<dbReference type="EC" id="3.4.11.-" evidence="10"/>
<dbReference type="AlphaFoldDB" id="A0A840IC53"/>
<accession>A0A840IC53</accession>
<comment type="cofactor">
    <cofactor evidence="2">
        <name>Mg(2+)</name>
        <dbReference type="ChEBI" id="CHEBI:18420"/>
    </cofactor>
</comment>
<comment type="similarity">
    <text evidence="4">Belongs to the peptidase M29 family.</text>
</comment>
<dbReference type="EMBL" id="JACHNU010000001">
    <property type="protein sequence ID" value="MBB4661638.1"/>
    <property type="molecule type" value="Genomic_DNA"/>
</dbReference>
<gene>
    <name evidence="10" type="ORF">BDZ31_001211</name>
</gene>
<keyword evidence="8 10" id="KW-0378">Hydrolase</keyword>
<evidence type="ECO:0000256" key="5">
    <source>
        <dbReference type="ARBA" id="ARBA00022438"/>
    </source>
</evidence>
<evidence type="ECO:0000256" key="2">
    <source>
        <dbReference type="ARBA" id="ARBA00001946"/>
    </source>
</evidence>
<evidence type="ECO:0000256" key="8">
    <source>
        <dbReference type="ARBA" id="ARBA00022801"/>
    </source>
</evidence>
<dbReference type="SUPFAM" id="SSF144052">
    <property type="entry name" value="Thermophilic metalloprotease-like"/>
    <property type="match status" value="1"/>
</dbReference>
<dbReference type="GO" id="GO:0046872">
    <property type="term" value="F:metal ion binding"/>
    <property type="evidence" value="ECO:0007669"/>
    <property type="project" value="UniProtKB-KW"/>
</dbReference>
<dbReference type="Proteomes" id="UP000585272">
    <property type="component" value="Unassembled WGS sequence"/>
</dbReference>
<evidence type="ECO:0000256" key="9">
    <source>
        <dbReference type="ARBA" id="ARBA00023049"/>
    </source>
</evidence>
<dbReference type="RefSeq" id="WP_183339961.1">
    <property type="nucleotide sequence ID" value="NZ_JACHNU010000001.1"/>
</dbReference>
<dbReference type="InterPro" id="IPR035097">
    <property type="entry name" value="M29_N-terminal"/>
</dbReference>
<keyword evidence="5 10" id="KW-0031">Aminopeptidase</keyword>
<dbReference type="InterPro" id="IPR000787">
    <property type="entry name" value="Peptidase_M29"/>
</dbReference>
<evidence type="ECO:0000256" key="4">
    <source>
        <dbReference type="ARBA" id="ARBA00008236"/>
    </source>
</evidence>
<keyword evidence="6" id="KW-0645">Protease</keyword>
<comment type="cofactor">
    <cofactor evidence="3">
        <name>Zn(2+)</name>
        <dbReference type="ChEBI" id="CHEBI:29105"/>
    </cofactor>
</comment>
<dbReference type="GO" id="GO:0008237">
    <property type="term" value="F:metallopeptidase activity"/>
    <property type="evidence" value="ECO:0007669"/>
    <property type="project" value="UniProtKB-KW"/>
</dbReference>
<evidence type="ECO:0000256" key="6">
    <source>
        <dbReference type="ARBA" id="ARBA00022670"/>
    </source>
</evidence>
<keyword evidence="7" id="KW-0479">Metal-binding</keyword>
<name>A0A840IC53_9ACTN</name>
<dbReference type="GO" id="GO:0004177">
    <property type="term" value="F:aminopeptidase activity"/>
    <property type="evidence" value="ECO:0007669"/>
    <property type="project" value="UniProtKB-KW"/>
</dbReference>
<evidence type="ECO:0000313" key="11">
    <source>
        <dbReference type="Proteomes" id="UP000585272"/>
    </source>
</evidence>
<dbReference type="GO" id="GO:0006508">
    <property type="term" value="P:proteolysis"/>
    <property type="evidence" value="ECO:0007669"/>
    <property type="project" value="UniProtKB-KW"/>
</dbReference>
<keyword evidence="9" id="KW-0482">Metalloprotease</keyword>
<comment type="caution">
    <text evidence="10">The sequence shown here is derived from an EMBL/GenBank/DDBJ whole genome shotgun (WGS) entry which is preliminary data.</text>
</comment>